<sequence length="130" mass="14544">MPGSINQREKLTSYSVRESDIDNNCSPERNSKAPPDGAGKIDQETGEVDSIAGLKEQLELAELGCSKLGELYRKYRLCWLEENYRVRVLEQYAPHDIDTCSAHQIAWDAPSPIGDDDDVVVEVVNMEVMS</sequence>
<dbReference type="AlphaFoldDB" id="A0A9P7FJF9"/>
<accession>A0A9P7FJF9</accession>
<evidence type="ECO:0000313" key="2">
    <source>
        <dbReference type="EMBL" id="KAG2120554.1"/>
    </source>
</evidence>
<dbReference type="RefSeq" id="XP_041299930.1">
    <property type="nucleotide sequence ID" value="XM_041433174.1"/>
</dbReference>
<dbReference type="EMBL" id="JABBWM010000001">
    <property type="protein sequence ID" value="KAG2120554.1"/>
    <property type="molecule type" value="Genomic_DNA"/>
</dbReference>
<feature type="region of interest" description="Disordered" evidence="1">
    <location>
        <begin position="1"/>
        <end position="43"/>
    </location>
</feature>
<protein>
    <submittedName>
        <fullName evidence="2">Uncharacterized protein</fullName>
    </submittedName>
</protein>
<dbReference type="OrthoDB" id="2615674at2759"/>
<comment type="caution">
    <text evidence="2">The sequence shown here is derived from an EMBL/GenBank/DDBJ whole genome shotgun (WGS) entry which is preliminary data.</text>
</comment>
<reference evidence="2" key="1">
    <citation type="journal article" date="2020" name="New Phytol.">
        <title>Comparative genomics reveals dynamic genome evolution in host specialist ectomycorrhizal fungi.</title>
        <authorList>
            <person name="Lofgren L.A."/>
            <person name="Nguyen N.H."/>
            <person name="Vilgalys R."/>
            <person name="Ruytinx J."/>
            <person name="Liao H.L."/>
            <person name="Branco S."/>
            <person name="Kuo A."/>
            <person name="LaButti K."/>
            <person name="Lipzen A."/>
            <person name="Andreopoulos W."/>
            <person name="Pangilinan J."/>
            <person name="Riley R."/>
            <person name="Hundley H."/>
            <person name="Na H."/>
            <person name="Barry K."/>
            <person name="Grigoriev I.V."/>
            <person name="Stajich J.E."/>
            <person name="Kennedy P.G."/>
        </authorList>
    </citation>
    <scope>NUCLEOTIDE SEQUENCE</scope>
    <source>
        <strain evidence="2">FC423</strain>
    </source>
</reference>
<proteinExistence type="predicted"/>
<dbReference type="GeneID" id="64695433"/>
<feature type="compositionally biased region" description="Polar residues" evidence="1">
    <location>
        <begin position="1"/>
        <end position="28"/>
    </location>
</feature>
<dbReference type="Proteomes" id="UP000823399">
    <property type="component" value="Unassembled WGS sequence"/>
</dbReference>
<evidence type="ECO:0000256" key="1">
    <source>
        <dbReference type="SAM" id="MobiDB-lite"/>
    </source>
</evidence>
<evidence type="ECO:0000313" key="3">
    <source>
        <dbReference type="Proteomes" id="UP000823399"/>
    </source>
</evidence>
<name>A0A9P7FJF9_9AGAM</name>
<keyword evidence="3" id="KW-1185">Reference proteome</keyword>
<organism evidence="2 3">
    <name type="scientific">Suillus discolor</name>
    <dbReference type="NCBI Taxonomy" id="1912936"/>
    <lineage>
        <taxon>Eukaryota</taxon>
        <taxon>Fungi</taxon>
        <taxon>Dikarya</taxon>
        <taxon>Basidiomycota</taxon>
        <taxon>Agaricomycotina</taxon>
        <taxon>Agaricomycetes</taxon>
        <taxon>Agaricomycetidae</taxon>
        <taxon>Boletales</taxon>
        <taxon>Suillineae</taxon>
        <taxon>Suillaceae</taxon>
        <taxon>Suillus</taxon>
    </lineage>
</organism>
<gene>
    <name evidence="2" type="ORF">F5147DRAFT_647034</name>
</gene>